<reference evidence="1 2" key="1">
    <citation type="submission" date="2015-12" db="EMBL/GenBank/DDBJ databases">
        <title>Draft genome sequence of Moniliophthora roreri, the causal agent of frosty pod rot of cacao.</title>
        <authorList>
            <person name="Aime M.C."/>
            <person name="Diaz-Valderrama J.R."/>
            <person name="Kijpornyongpan T."/>
            <person name="Phillips-Mora W."/>
        </authorList>
    </citation>
    <scope>NUCLEOTIDE SEQUENCE [LARGE SCALE GENOMIC DNA]</scope>
    <source>
        <strain evidence="1 2">MCA 2952</strain>
    </source>
</reference>
<dbReference type="AlphaFoldDB" id="A0A0W0EY21"/>
<sequence>MRQISGNVADQIISDNQLEAGYLYAMLAYGGEWGTWEWSFFFPKPIVTPIGREGTLFQVILYTQCEHPGWKFEIDHIKDITNSPEVVALVRLTQVSDLGDYDDIVGNDGLTSLFREVKIPTTPQSPMDFNSRIWFAEAVGTLHDCAVIHCDDVWLLEKEIKRLGFAAMDRYMENRGQVVRLLTLLSVSFASRVYHFSHKSVFVTLEGSTYDTISIIRGQFKIFANESTPCSSSELCAIFELLCVILH</sequence>
<dbReference type="EMBL" id="LATX01002457">
    <property type="protein sequence ID" value="KTB28988.1"/>
    <property type="molecule type" value="Genomic_DNA"/>
</dbReference>
<evidence type="ECO:0000313" key="1">
    <source>
        <dbReference type="EMBL" id="KTB28988.1"/>
    </source>
</evidence>
<gene>
    <name evidence="1" type="ORF">WG66_18432</name>
</gene>
<accession>A0A0W0EY21</accession>
<proteinExistence type="predicted"/>
<organism evidence="1 2">
    <name type="scientific">Moniliophthora roreri</name>
    <name type="common">Frosty pod rot fungus</name>
    <name type="synonym">Monilia roreri</name>
    <dbReference type="NCBI Taxonomy" id="221103"/>
    <lineage>
        <taxon>Eukaryota</taxon>
        <taxon>Fungi</taxon>
        <taxon>Dikarya</taxon>
        <taxon>Basidiomycota</taxon>
        <taxon>Agaricomycotina</taxon>
        <taxon>Agaricomycetes</taxon>
        <taxon>Agaricomycetidae</taxon>
        <taxon>Agaricales</taxon>
        <taxon>Marasmiineae</taxon>
        <taxon>Marasmiaceae</taxon>
        <taxon>Moniliophthora</taxon>
    </lineage>
</organism>
<protein>
    <submittedName>
        <fullName evidence="1">Uncharacterized protein</fullName>
    </submittedName>
</protein>
<evidence type="ECO:0000313" key="2">
    <source>
        <dbReference type="Proteomes" id="UP000054988"/>
    </source>
</evidence>
<comment type="caution">
    <text evidence="1">The sequence shown here is derived from an EMBL/GenBank/DDBJ whole genome shotgun (WGS) entry which is preliminary data.</text>
</comment>
<dbReference type="Proteomes" id="UP000054988">
    <property type="component" value="Unassembled WGS sequence"/>
</dbReference>
<dbReference type="eggNOG" id="ENOG502SZ65">
    <property type="taxonomic scope" value="Eukaryota"/>
</dbReference>
<name>A0A0W0EY21_MONRR</name>